<organism evidence="2 3">
    <name type="scientific">Streptomyces aurantiacus JA 4570</name>
    <dbReference type="NCBI Taxonomy" id="1286094"/>
    <lineage>
        <taxon>Bacteria</taxon>
        <taxon>Bacillati</taxon>
        <taxon>Actinomycetota</taxon>
        <taxon>Actinomycetes</taxon>
        <taxon>Kitasatosporales</taxon>
        <taxon>Streptomycetaceae</taxon>
        <taxon>Streptomyces</taxon>
        <taxon>Streptomyces aurantiacus group</taxon>
    </lineage>
</organism>
<dbReference type="AntiFam" id="ANF00248">
    <property type="entry name" value="Shadow ORF (opposite ppsD)"/>
</dbReference>
<keyword evidence="3" id="KW-1185">Reference proteome</keyword>
<dbReference type="Proteomes" id="UP000014629">
    <property type="component" value="Unassembled WGS sequence"/>
</dbReference>
<reference evidence="2 3" key="1">
    <citation type="submission" date="2013-02" db="EMBL/GenBank/DDBJ databases">
        <title>Draft Genome Sequence of Streptomyces aurantiacus, Which Produces Setomimycin.</title>
        <authorList>
            <person name="Gruening B.A."/>
            <person name="Praeg A."/>
            <person name="Erxleben A."/>
            <person name="Guenther S."/>
            <person name="Mueller M."/>
        </authorList>
    </citation>
    <scope>NUCLEOTIDE SEQUENCE [LARGE SCALE GENOMIC DNA]</scope>
    <source>
        <strain evidence="2 3">JA 4570</strain>
    </source>
</reference>
<evidence type="ECO:0000313" key="3">
    <source>
        <dbReference type="Proteomes" id="UP000014629"/>
    </source>
</evidence>
<evidence type="ECO:0000256" key="1">
    <source>
        <dbReference type="SAM" id="MobiDB-lite"/>
    </source>
</evidence>
<protein>
    <submittedName>
        <fullName evidence="2">Putative Polyketide synthase PksL</fullName>
    </submittedName>
</protein>
<name>S4AIW5_9ACTN</name>
<gene>
    <name evidence="2" type="ORF">STRAU_5633</name>
</gene>
<dbReference type="PATRIC" id="fig|1286094.4.peg.5561"/>
<feature type="compositionally biased region" description="Basic residues" evidence="1">
    <location>
        <begin position="796"/>
        <end position="805"/>
    </location>
</feature>
<feature type="region of interest" description="Disordered" evidence="1">
    <location>
        <begin position="796"/>
        <end position="822"/>
    </location>
</feature>
<proteinExistence type="predicted"/>
<comment type="caution">
    <text evidence="2">The sequence shown here is derived from an EMBL/GenBank/DDBJ whole genome shotgun (WGS) entry which is preliminary data.</text>
</comment>
<dbReference type="AlphaFoldDB" id="S4AIW5"/>
<dbReference type="EMBL" id="AOPZ01000316">
    <property type="protein sequence ID" value="EPH41397.1"/>
    <property type="molecule type" value="Genomic_DNA"/>
</dbReference>
<sequence>MLLRFRPRCRRRGLGYPVPLACERVGGGADPARGVGRRGVQGLPVGRRAARPQFEELDRLAAPRQRGHGLGEFLGGDDGERLAVPLGVAAADALDRGVAAQVPLQLLGERGEGVGDDTEPLVHGLTAGLQGVREVRGGHVGRAVAGGCPLPGEAQQFLGVGAQPLGVLRGEREHLRAASGRGRAPVGVLGHDQVRVRAARAEGGDSGDPGVPAAVDDGPLPVAQFLVDDERGAGEVDGGVERRRVQGGGDPAVLELEEDLGEPGDAGGALAVPDVGLRRAEVAARPFPGATRSLRAVGALRGVRAVGALSGGGGECLGQSGDLDGVAELGAGAVRLDVADGPRVDAGLAQGLPDGGLLGARVGHGVAVGATAVRHTAALDDAVDVVSVALGVTQRLEQDDADALARDVAVAADAEALAVTLAGDELTCAQAQVLVRVDGDVDASRERQLRAAAAQIAAGQLHGRERARAHGVHGHAGAVQVQHEGDAVRDARVTAAESVGVATTGALAREQQLVLPPHHPGVHADLPGTAVTRGAREPLTGVPGVLHGRPGVFQEQPLLRVQVVGLVGRDVEEQRVEAVHLGDEAAPLAVVPPGHGAVPLVVLPPVPAVFGDLDDAVASGAQVVPELPDITGFGVAAGQADDGDVEGGAPALGPAGLVLDPAVAVRRFGDRRRGRCRVGSPCRPLPGAGGEQCLQGGPVIGEEVAGEFREGVVLEQQRLRQGAERLLQSGRQLGREDRVHAVRAEGLAVVHLARRQLGEAAQLVLEEGHRAGAQGVLVRDGVRPLDRLGSGRGHLFRGNRSRQRTCRGDGRRGLPCRGDGTR</sequence>
<evidence type="ECO:0000313" key="2">
    <source>
        <dbReference type="EMBL" id="EPH41397.1"/>
    </source>
</evidence>
<accession>S4AIW5</accession>